<dbReference type="PRINTS" id="PR00081">
    <property type="entry name" value="GDHRDH"/>
</dbReference>
<evidence type="ECO:0000313" key="5">
    <source>
        <dbReference type="EMBL" id="RRJ83177.1"/>
    </source>
</evidence>
<evidence type="ECO:0000256" key="3">
    <source>
        <dbReference type="RuleBase" id="RU000363"/>
    </source>
</evidence>
<dbReference type="SUPFAM" id="SSF51735">
    <property type="entry name" value="NAD(P)-binding Rossmann-fold domains"/>
    <property type="match status" value="1"/>
</dbReference>
<evidence type="ECO:0000259" key="4">
    <source>
        <dbReference type="SMART" id="SM00822"/>
    </source>
</evidence>
<dbReference type="FunFam" id="3.40.50.720:FF:000084">
    <property type="entry name" value="Short-chain dehydrogenase reductase"/>
    <property type="match status" value="1"/>
</dbReference>
<dbReference type="RefSeq" id="WP_125017611.1">
    <property type="nucleotide sequence ID" value="NZ_QWEZ01000002.1"/>
</dbReference>
<dbReference type="InterPro" id="IPR036291">
    <property type="entry name" value="NAD(P)-bd_dom_sf"/>
</dbReference>
<feature type="domain" description="Ketoreductase" evidence="4">
    <location>
        <begin position="8"/>
        <end position="178"/>
    </location>
</feature>
<dbReference type="NCBIfam" id="NF004825">
    <property type="entry name" value="PRK06181.1"/>
    <property type="match status" value="1"/>
</dbReference>
<dbReference type="GO" id="GO:0016491">
    <property type="term" value="F:oxidoreductase activity"/>
    <property type="evidence" value="ECO:0007669"/>
    <property type="project" value="UniProtKB-KW"/>
</dbReference>
<dbReference type="InterPro" id="IPR057326">
    <property type="entry name" value="KR_dom"/>
</dbReference>
<accession>A0A3P3VLG6</accession>
<protein>
    <submittedName>
        <fullName evidence="5">SDR family oxidoreductase</fullName>
    </submittedName>
</protein>
<dbReference type="InterPro" id="IPR020904">
    <property type="entry name" value="Sc_DH/Rdtase_CS"/>
</dbReference>
<dbReference type="EMBL" id="QWEZ01000002">
    <property type="protein sequence ID" value="RRJ83177.1"/>
    <property type="molecule type" value="Genomic_DNA"/>
</dbReference>
<keyword evidence="6" id="KW-1185">Reference proteome</keyword>
<proteinExistence type="inferred from homology"/>
<dbReference type="Pfam" id="PF00106">
    <property type="entry name" value="adh_short"/>
    <property type="match status" value="1"/>
</dbReference>
<reference evidence="5 6" key="1">
    <citation type="submission" date="2018-08" db="EMBL/GenBank/DDBJ databases">
        <authorList>
            <person name="Khan S.A."/>
        </authorList>
    </citation>
    <scope>NUCLEOTIDE SEQUENCE [LARGE SCALE GENOMIC DNA]</scope>
    <source>
        <strain evidence="5 6">GTF-13</strain>
    </source>
</reference>
<dbReference type="Gene3D" id="3.40.50.720">
    <property type="entry name" value="NAD(P)-binding Rossmann-like Domain"/>
    <property type="match status" value="1"/>
</dbReference>
<reference evidence="5 6" key="2">
    <citation type="submission" date="2018-12" db="EMBL/GenBank/DDBJ databases">
        <title>Simiduia agarivorans gen. nov., sp. nov., a marine, agarolytic bacterium isolated from shallow coastal water from Keelung, Taiwan.</title>
        <authorList>
            <person name="Shieh W.Y."/>
        </authorList>
    </citation>
    <scope>NUCLEOTIDE SEQUENCE [LARGE SCALE GENOMIC DNA]</scope>
    <source>
        <strain evidence="5 6">GTF-13</strain>
    </source>
</reference>
<name>A0A3P3VLG6_9GAMM</name>
<evidence type="ECO:0000256" key="2">
    <source>
        <dbReference type="ARBA" id="ARBA00023002"/>
    </source>
</evidence>
<dbReference type="InterPro" id="IPR002347">
    <property type="entry name" value="SDR_fam"/>
</dbReference>
<evidence type="ECO:0000256" key="1">
    <source>
        <dbReference type="ARBA" id="ARBA00006484"/>
    </source>
</evidence>
<dbReference type="AlphaFoldDB" id="A0A3P3VLG6"/>
<dbReference type="PANTHER" id="PTHR44196:SF1">
    <property type="entry name" value="DEHYDROGENASE_REDUCTASE SDR FAMILY MEMBER 7B"/>
    <property type="match status" value="1"/>
</dbReference>
<dbReference type="Proteomes" id="UP000280792">
    <property type="component" value="Unassembled WGS sequence"/>
</dbReference>
<organism evidence="5 6">
    <name type="scientific">Aestuariirhabdus litorea</name>
    <dbReference type="NCBI Taxonomy" id="2528527"/>
    <lineage>
        <taxon>Bacteria</taxon>
        <taxon>Pseudomonadati</taxon>
        <taxon>Pseudomonadota</taxon>
        <taxon>Gammaproteobacteria</taxon>
        <taxon>Oceanospirillales</taxon>
        <taxon>Aestuariirhabdaceae</taxon>
        <taxon>Aestuariirhabdus</taxon>
    </lineage>
</organism>
<dbReference type="PRINTS" id="PR00080">
    <property type="entry name" value="SDRFAMILY"/>
</dbReference>
<keyword evidence="2" id="KW-0560">Oxidoreductase</keyword>
<evidence type="ECO:0000313" key="6">
    <source>
        <dbReference type="Proteomes" id="UP000280792"/>
    </source>
</evidence>
<dbReference type="SMART" id="SM00822">
    <property type="entry name" value="PKS_KR"/>
    <property type="match status" value="1"/>
</dbReference>
<gene>
    <name evidence="5" type="ORF">D0544_15190</name>
</gene>
<dbReference type="PANTHER" id="PTHR44196">
    <property type="entry name" value="DEHYDROGENASE/REDUCTASE SDR FAMILY MEMBER 7B"/>
    <property type="match status" value="1"/>
</dbReference>
<comment type="similarity">
    <text evidence="1 3">Belongs to the short-chain dehydrogenases/reductases (SDR) family.</text>
</comment>
<comment type="caution">
    <text evidence="5">The sequence shown here is derived from an EMBL/GenBank/DDBJ whole genome shotgun (WGS) entry which is preliminary data.</text>
</comment>
<dbReference type="GO" id="GO:0016020">
    <property type="term" value="C:membrane"/>
    <property type="evidence" value="ECO:0007669"/>
    <property type="project" value="TreeGrafter"/>
</dbReference>
<sequence length="272" mass="29778">MKTRFRNRVVVVTGAAAGIGRQLCLRFAQAGAWIVMLDLKQEPLDALGNQLMVKHNTKALGLVCDISDPDAVAQAFDRILDQFGGIDLLINNAGIVHRSAFVDTELEVFRRVMEVNYFGSLYCTKSALPSLLERKGMIIAMSSMSGFAPLWHRSGYSASKHALHGLFDCLRVELAESGVQVMMVCPGFTATDIRKNALRADGSIRGEPFPWIGDVASAVDVAEDVFQGALKGKRLLVLSNVGRGSRLLYRFFPQLFERLVSARLSGVGDQKS</sequence>
<dbReference type="PROSITE" id="PS00061">
    <property type="entry name" value="ADH_SHORT"/>
    <property type="match status" value="1"/>
</dbReference>